<dbReference type="Pfam" id="PF22600">
    <property type="entry name" value="MTPAP-like_central"/>
    <property type="match status" value="1"/>
</dbReference>
<dbReference type="PANTHER" id="PTHR12271:SF134">
    <property type="entry name" value="NUCLEOTIDYLTRANSFERASE FAMILY PROTEIN"/>
    <property type="match status" value="1"/>
</dbReference>
<feature type="region of interest" description="Disordered" evidence="1">
    <location>
        <begin position="466"/>
        <end position="493"/>
    </location>
</feature>
<dbReference type="EMBL" id="MTKT01004864">
    <property type="protein sequence ID" value="OWM69422.1"/>
    <property type="molecule type" value="Genomic_DNA"/>
</dbReference>
<feature type="compositionally biased region" description="Low complexity" evidence="1">
    <location>
        <begin position="411"/>
        <end position="422"/>
    </location>
</feature>
<evidence type="ECO:0000313" key="4">
    <source>
        <dbReference type="Proteomes" id="UP000197138"/>
    </source>
</evidence>
<dbReference type="OrthoDB" id="2274644at2759"/>
<evidence type="ECO:0000313" key="6">
    <source>
        <dbReference type="RefSeq" id="XP_031386877.1"/>
    </source>
</evidence>
<reference evidence="6" key="4">
    <citation type="submission" date="2025-04" db="UniProtKB">
        <authorList>
            <consortium name="RefSeq"/>
        </authorList>
    </citation>
    <scope>IDENTIFICATION</scope>
    <source>
        <tissue evidence="6">Leaf</tissue>
    </source>
</reference>
<proteinExistence type="predicted"/>
<dbReference type="SUPFAM" id="SSF81631">
    <property type="entry name" value="PAP/OAS1 substrate-binding domain"/>
    <property type="match status" value="1"/>
</dbReference>
<dbReference type="GO" id="GO:0031123">
    <property type="term" value="P:RNA 3'-end processing"/>
    <property type="evidence" value="ECO:0007669"/>
    <property type="project" value="TreeGrafter"/>
</dbReference>
<protein>
    <submittedName>
        <fullName evidence="6">Protein HESO1-like</fullName>
    </submittedName>
</protein>
<reference evidence="5" key="3">
    <citation type="journal article" date="2020" name="Plant Biotechnol. J.">
        <title>The pomegranate (Punica granatum L.) draft genome dissects genetic divergence between soft- and hard-seeded cultivars.</title>
        <authorList>
            <person name="Luo X."/>
            <person name="Li H."/>
            <person name="Wu Z."/>
            <person name="Yao W."/>
            <person name="Zhao P."/>
            <person name="Cao D."/>
            <person name="Yu H."/>
            <person name="Li K."/>
            <person name="Poudel K."/>
            <person name="Zhao D."/>
            <person name="Zhang F."/>
            <person name="Xia X."/>
            <person name="Chen L."/>
            <person name="Wang Q."/>
            <person name="Jing D."/>
            <person name="Cao S."/>
        </authorList>
    </citation>
    <scope>NUCLEOTIDE SEQUENCE [LARGE SCALE GENOMIC DNA]</scope>
</reference>
<keyword evidence="5" id="KW-1185">Reference proteome</keyword>
<dbReference type="Proteomes" id="UP000197138">
    <property type="component" value="Unassembled WGS sequence"/>
</dbReference>
<dbReference type="Gene3D" id="1.10.1410.10">
    <property type="match status" value="1"/>
</dbReference>
<dbReference type="GO" id="GO:0016779">
    <property type="term" value="F:nucleotidyltransferase activity"/>
    <property type="evidence" value="ECO:0007669"/>
    <property type="project" value="TreeGrafter"/>
</dbReference>
<evidence type="ECO:0000259" key="2">
    <source>
        <dbReference type="Pfam" id="PF22600"/>
    </source>
</evidence>
<dbReference type="InterPro" id="IPR054708">
    <property type="entry name" value="MTPAP-like_central"/>
</dbReference>
<feature type="domain" description="Poly(A) RNA polymerase mitochondrial-like central palm" evidence="2">
    <location>
        <begin position="38"/>
        <end position="178"/>
    </location>
</feature>
<dbReference type="SUPFAM" id="SSF81301">
    <property type="entry name" value="Nucleotidyltransferase"/>
    <property type="match status" value="1"/>
</dbReference>
<reference evidence="4" key="1">
    <citation type="journal article" date="2017" name="Plant J.">
        <title>The pomegranate (Punica granatum L.) genome and the genomics of punicalagin biosynthesis.</title>
        <authorList>
            <person name="Qin G."/>
            <person name="Xu C."/>
            <person name="Ming R."/>
            <person name="Tang H."/>
            <person name="Guyot R."/>
            <person name="Kramer E.M."/>
            <person name="Hu Y."/>
            <person name="Yi X."/>
            <person name="Qi Y."/>
            <person name="Xu X."/>
            <person name="Gao Z."/>
            <person name="Pan H."/>
            <person name="Jian J."/>
            <person name="Tian Y."/>
            <person name="Yue Z."/>
            <person name="Xu Y."/>
        </authorList>
    </citation>
    <scope>NUCLEOTIDE SEQUENCE [LARGE SCALE GENOMIC DNA]</scope>
    <source>
        <strain evidence="4">cv. Dabenzi</strain>
    </source>
</reference>
<evidence type="ECO:0000256" key="1">
    <source>
        <dbReference type="SAM" id="MobiDB-lite"/>
    </source>
</evidence>
<name>A0A218WBG0_PUNGR</name>
<dbReference type="CDD" id="cd05402">
    <property type="entry name" value="NT_PAP_TUTase"/>
    <property type="match status" value="1"/>
</dbReference>
<accession>A0A218WBG0</accession>
<feature type="compositionally biased region" description="Polar residues" evidence="1">
    <location>
        <begin position="466"/>
        <end position="478"/>
    </location>
</feature>
<dbReference type="InterPro" id="IPR043519">
    <property type="entry name" value="NT_sf"/>
</dbReference>
<dbReference type="AlphaFoldDB" id="A0A218WBG0"/>
<gene>
    <name evidence="6" type="primary">LOC116200221</name>
    <name evidence="3" type="ORF">CDL15_Pgr013883</name>
</gene>
<evidence type="ECO:0000313" key="3">
    <source>
        <dbReference type="EMBL" id="OWM69422.1"/>
    </source>
</evidence>
<feature type="region of interest" description="Disordered" evidence="1">
    <location>
        <begin position="370"/>
        <end position="428"/>
    </location>
</feature>
<dbReference type="Proteomes" id="UP000515151">
    <property type="component" value="Chromosome 3"/>
</dbReference>
<organism evidence="3 4">
    <name type="scientific">Punica granatum</name>
    <name type="common">Pomegranate</name>
    <dbReference type="NCBI Taxonomy" id="22663"/>
    <lineage>
        <taxon>Eukaryota</taxon>
        <taxon>Viridiplantae</taxon>
        <taxon>Streptophyta</taxon>
        <taxon>Embryophyta</taxon>
        <taxon>Tracheophyta</taxon>
        <taxon>Spermatophyta</taxon>
        <taxon>Magnoliopsida</taxon>
        <taxon>eudicotyledons</taxon>
        <taxon>Gunneridae</taxon>
        <taxon>Pentapetalae</taxon>
        <taxon>rosids</taxon>
        <taxon>malvids</taxon>
        <taxon>Myrtales</taxon>
        <taxon>Lythraceae</taxon>
        <taxon>Punica</taxon>
    </lineage>
</organism>
<reference evidence="3" key="2">
    <citation type="submission" date="2017-06" db="EMBL/GenBank/DDBJ databases">
        <title>The pomegranate genome and the genomics of punicalagin biosynthesis.</title>
        <authorList>
            <person name="Xu C."/>
        </authorList>
    </citation>
    <scope>NUCLEOTIDE SEQUENCE [LARGE SCALE GENOMIC DNA]</scope>
    <source>
        <tissue evidence="3">Fresh leaf</tissue>
    </source>
</reference>
<sequence length="493" mass="54671">MALPRKVLLKKASKFELKELKKNNIDPVHLSGLGRILDDVYALRLPKPIDYHNRTDLIRIFNTIAKEVYGNSDECPVVEGFGSFVMDMFTAGSDLDLSINFGSAEVECPREKKIQALKKFSKKLHALQRKGHVTSIQKIMTARVPIVKVIDVGTRIECDLSVENWDGILKSQLVHIISAIDERFQKLSFLVKAWAKANGINSSKDRTLNSLSIISLVAFHLQTRDPPILPPFSLFLKDGTEPAQVRKNVDGFKNYGKPNEESLSQLFMTLLIKLASVEKLWQKGLCASLYNASWTSKTFDSECNPISVEDFTDRSQNVARAVGTNEAKTIYDCINNSICFILMFLDGHMEGHKLSELIFGSEDTCLSPLVKLNPNHDHGGPTSRSRKNKKRKRNEDSPAKKVGKTWGGNPSRSSETSSTSASNFNPQLVPQQKPLVSSLVGGSFPALSTTDLVVLCNLLPQQHSLPQNLPGSDTTQFKPSAGNPLPWPNWGAT</sequence>
<dbReference type="RefSeq" id="XP_031386877.1">
    <property type="nucleotide sequence ID" value="XM_031531017.1"/>
</dbReference>
<dbReference type="Gene3D" id="3.30.460.10">
    <property type="entry name" value="Beta Polymerase, domain 2"/>
    <property type="match status" value="1"/>
</dbReference>
<dbReference type="PANTHER" id="PTHR12271">
    <property type="entry name" value="POLY A POLYMERASE CID PAP -RELATED"/>
    <property type="match status" value="1"/>
</dbReference>
<evidence type="ECO:0000313" key="5">
    <source>
        <dbReference type="Proteomes" id="UP000515151"/>
    </source>
</evidence>
<dbReference type="GeneID" id="116200221"/>